<accession>A0A8X6NHS6</accession>
<dbReference type="OrthoDB" id="8189655at2759"/>
<protein>
    <submittedName>
        <fullName evidence="1">Uncharacterized protein</fullName>
    </submittedName>
</protein>
<dbReference type="EMBL" id="BMAW01009785">
    <property type="protein sequence ID" value="GFT15626.1"/>
    <property type="molecule type" value="Genomic_DNA"/>
</dbReference>
<reference evidence="1" key="1">
    <citation type="submission" date="2020-08" db="EMBL/GenBank/DDBJ databases">
        <title>Multicomponent nature underlies the extraordinary mechanical properties of spider dragline silk.</title>
        <authorList>
            <person name="Kono N."/>
            <person name="Nakamura H."/>
            <person name="Mori M."/>
            <person name="Yoshida Y."/>
            <person name="Ohtoshi R."/>
            <person name="Malay A.D."/>
            <person name="Moran D.A.P."/>
            <person name="Tomita M."/>
            <person name="Numata K."/>
            <person name="Arakawa K."/>
        </authorList>
    </citation>
    <scope>NUCLEOTIDE SEQUENCE</scope>
</reference>
<name>A0A8X6NHS6_NEPPI</name>
<gene>
    <name evidence="1" type="ORF">NPIL_250291</name>
</gene>
<dbReference type="AlphaFoldDB" id="A0A8X6NHS6"/>
<organism evidence="1 2">
    <name type="scientific">Nephila pilipes</name>
    <name type="common">Giant wood spider</name>
    <name type="synonym">Nephila maculata</name>
    <dbReference type="NCBI Taxonomy" id="299642"/>
    <lineage>
        <taxon>Eukaryota</taxon>
        <taxon>Metazoa</taxon>
        <taxon>Ecdysozoa</taxon>
        <taxon>Arthropoda</taxon>
        <taxon>Chelicerata</taxon>
        <taxon>Arachnida</taxon>
        <taxon>Araneae</taxon>
        <taxon>Araneomorphae</taxon>
        <taxon>Entelegynae</taxon>
        <taxon>Araneoidea</taxon>
        <taxon>Nephilidae</taxon>
        <taxon>Nephila</taxon>
    </lineage>
</organism>
<sequence length="92" mass="10582">MNALNSVYFSSVRLIVDIERLFETAVHRKVADESKIHKMSVKLVLKVSTFDNEDIRVAFCLEILDRVTSDPNFVIKAITGDESWRFQCDSET</sequence>
<comment type="caution">
    <text evidence="1">The sequence shown here is derived from an EMBL/GenBank/DDBJ whole genome shotgun (WGS) entry which is preliminary data.</text>
</comment>
<evidence type="ECO:0000313" key="1">
    <source>
        <dbReference type="EMBL" id="GFT15626.1"/>
    </source>
</evidence>
<dbReference type="Proteomes" id="UP000887013">
    <property type="component" value="Unassembled WGS sequence"/>
</dbReference>
<keyword evidence="2" id="KW-1185">Reference proteome</keyword>
<evidence type="ECO:0000313" key="2">
    <source>
        <dbReference type="Proteomes" id="UP000887013"/>
    </source>
</evidence>
<proteinExistence type="predicted"/>